<sequence>MAPGIAAAGHDGALGGNDRSAHTDTFLPVGRVYIKSCYARGRGHGHWHFLRHGDETQQSYQRCQAEDCKEPDNPLEPEELSATVSSPSESALKSSAHQDRRLQDAIQESDEA</sequence>
<feature type="region of interest" description="Disordered" evidence="1">
    <location>
        <begin position="1"/>
        <end position="22"/>
    </location>
</feature>
<gene>
    <name evidence="2" type="ORF">ASPCADRAFT_10824</name>
</gene>
<dbReference type="VEuPathDB" id="FungiDB:ASPCADRAFT_10824"/>
<organism evidence="2 3">
    <name type="scientific">Aspergillus carbonarius (strain ITEM 5010)</name>
    <dbReference type="NCBI Taxonomy" id="602072"/>
    <lineage>
        <taxon>Eukaryota</taxon>
        <taxon>Fungi</taxon>
        <taxon>Dikarya</taxon>
        <taxon>Ascomycota</taxon>
        <taxon>Pezizomycotina</taxon>
        <taxon>Eurotiomycetes</taxon>
        <taxon>Eurotiomycetidae</taxon>
        <taxon>Eurotiales</taxon>
        <taxon>Aspergillaceae</taxon>
        <taxon>Aspergillus</taxon>
        <taxon>Aspergillus subgen. Circumdati</taxon>
    </lineage>
</organism>
<evidence type="ECO:0000313" key="3">
    <source>
        <dbReference type="Proteomes" id="UP000188318"/>
    </source>
</evidence>
<feature type="region of interest" description="Disordered" evidence="1">
    <location>
        <begin position="61"/>
        <end position="112"/>
    </location>
</feature>
<keyword evidence="3" id="KW-1185">Reference proteome</keyword>
<dbReference type="OrthoDB" id="103819at2759"/>
<name>A0A1R3R6Y5_ASPC5</name>
<reference evidence="3" key="1">
    <citation type="journal article" date="2017" name="Genome Biol.">
        <title>Comparative genomics reveals high biological diversity and specific adaptations in the industrially and medically important fungal genus Aspergillus.</title>
        <authorList>
            <person name="de Vries R.P."/>
            <person name="Riley R."/>
            <person name="Wiebenga A."/>
            <person name="Aguilar-Osorio G."/>
            <person name="Amillis S."/>
            <person name="Uchima C.A."/>
            <person name="Anderluh G."/>
            <person name="Asadollahi M."/>
            <person name="Askin M."/>
            <person name="Barry K."/>
            <person name="Battaglia E."/>
            <person name="Bayram O."/>
            <person name="Benocci T."/>
            <person name="Braus-Stromeyer S.A."/>
            <person name="Caldana C."/>
            <person name="Canovas D."/>
            <person name="Cerqueira G.C."/>
            <person name="Chen F."/>
            <person name="Chen W."/>
            <person name="Choi C."/>
            <person name="Clum A."/>
            <person name="Dos Santos R.A."/>
            <person name="Damasio A.R."/>
            <person name="Diallinas G."/>
            <person name="Emri T."/>
            <person name="Fekete E."/>
            <person name="Flipphi M."/>
            <person name="Freyberg S."/>
            <person name="Gallo A."/>
            <person name="Gournas C."/>
            <person name="Habgood R."/>
            <person name="Hainaut M."/>
            <person name="Harispe M.L."/>
            <person name="Henrissat B."/>
            <person name="Hilden K.S."/>
            <person name="Hope R."/>
            <person name="Hossain A."/>
            <person name="Karabika E."/>
            <person name="Karaffa L."/>
            <person name="Karanyi Z."/>
            <person name="Krasevec N."/>
            <person name="Kuo A."/>
            <person name="Kusch H."/>
            <person name="LaButti K."/>
            <person name="Lagendijk E.L."/>
            <person name="Lapidus A."/>
            <person name="Levasseur A."/>
            <person name="Lindquist E."/>
            <person name="Lipzen A."/>
            <person name="Logrieco A.F."/>
            <person name="MacCabe A."/>
            <person name="Maekelae M.R."/>
            <person name="Malavazi I."/>
            <person name="Melin P."/>
            <person name="Meyer V."/>
            <person name="Mielnichuk N."/>
            <person name="Miskei M."/>
            <person name="Molnar A.P."/>
            <person name="Mule G."/>
            <person name="Ngan C.Y."/>
            <person name="Orejas M."/>
            <person name="Orosz E."/>
            <person name="Ouedraogo J.P."/>
            <person name="Overkamp K.M."/>
            <person name="Park H.-S."/>
            <person name="Perrone G."/>
            <person name="Piumi F."/>
            <person name="Punt P.J."/>
            <person name="Ram A.F."/>
            <person name="Ramon A."/>
            <person name="Rauscher S."/>
            <person name="Record E."/>
            <person name="Riano-Pachon D.M."/>
            <person name="Robert V."/>
            <person name="Roehrig J."/>
            <person name="Ruller R."/>
            <person name="Salamov A."/>
            <person name="Salih N.S."/>
            <person name="Samson R.A."/>
            <person name="Sandor E."/>
            <person name="Sanguinetti M."/>
            <person name="Schuetze T."/>
            <person name="Sepcic K."/>
            <person name="Shelest E."/>
            <person name="Sherlock G."/>
            <person name="Sophianopoulou V."/>
            <person name="Squina F.M."/>
            <person name="Sun H."/>
            <person name="Susca A."/>
            <person name="Todd R.B."/>
            <person name="Tsang A."/>
            <person name="Unkles S.E."/>
            <person name="van de Wiele N."/>
            <person name="van Rossen-Uffink D."/>
            <person name="Oliveira J.V."/>
            <person name="Vesth T.C."/>
            <person name="Visser J."/>
            <person name="Yu J.-H."/>
            <person name="Zhou M."/>
            <person name="Andersen M.R."/>
            <person name="Archer D.B."/>
            <person name="Baker S.E."/>
            <person name="Benoit I."/>
            <person name="Brakhage A.A."/>
            <person name="Braus G.H."/>
            <person name="Fischer R."/>
            <person name="Frisvad J.C."/>
            <person name="Goldman G.H."/>
            <person name="Houbraken J."/>
            <person name="Oakley B."/>
            <person name="Pocsi I."/>
            <person name="Scazzocchio C."/>
            <person name="Seiboth B."/>
            <person name="vanKuyk P.A."/>
            <person name="Wortman J."/>
            <person name="Dyer P.S."/>
            <person name="Grigoriev I.V."/>
        </authorList>
    </citation>
    <scope>NUCLEOTIDE SEQUENCE [LARGE SCALE GENOMIC DNA]</scope>
    <source>
        <strain evidence="3">ITEM 5010</strain>
    </source>
</reference>
<evidence type="ECO:0000256" key="1">
    <source>
        <dbReference type="SAM" id="MobiDB-lite"/>
    </source>
</evidence>
<evidence type="ECO:0000313" key="2">
    <source>
        <dbReference type="EMBL" id="OOF90252.1"/>
    </source>
</evidence>
<dbReference type="AlphaFoldDB" id="A0A1R3R6Y5"/>
<dbReference type="EMBL" id="KV907555">
    <property type="protein sequence ID" value="OOF90252.1"/>
    <property type="molecule type" value="Genomic_DNA"/>
</dbReference>
<dbReference type="Proteomes" id="UP000188318">
    <property type="component" value="Unassembled WGS sequence"/>
</dbReference>
<protein>
    <submittedName>
        <fullName evidence="2">Uncharacterized protein</fullName>
    </submittedName>
</protein>
<feature type="compositionally biased region" description="Low complexity" evidence="1">
    <location>
        <begin position="85"/>
        <end position="95"/>
    </location>
</feature>
<proteinExistence type="predicted"/>
<accession>A0A1R3R6Y5</accession>